<gene>
    <name evidence="2" type="ORF">SAMN04488505_104356</name>
</gene>
<keyword evidence="3" id="KW-1185">Reference proteome</keyword>
<dbReference type="STRING" id="573321.SAMN04488505_104356"/>
<feature type="transmembrane region" description="Helical" evidence="1">
    <location>
        <begin position="202"/>
        <end position="223"/>
    </location>
</feature>
<dbReference type="InterPro" id="IPR052556">
    <property type="entry name" value="PolySynth_Transporter"/>
</dbReference>
<evidence type="ECO:0000313" key="3">
    <source>
        <dbReference type="Proteomes" id="UP000198984"/>
    </source>
</evidence>
<feature type="transmembrane region" description="Helical" evidence="1">
    <location>
        <begin position="370"/>
        <end position="390"/>
    </location>
</feature>
<accession>A0A1H7YB01</accession>
<organism evidence="2 3">
    <name type="scientific">Chitinophaga rupis</name>
    <dbReference type="NCBI Taxonomy" id="573321"/>
    <lineage>
        <taxon>Bacteria</taxon>
        <taxon>Pseudomonadati</taxon>
        <taxon>Bacteroidota</taxon>
        <taxon>Chitinophagia</taxon>
        <taxon>Chitinophagales</taxon>
        <taxon>Chitinophagaceae</taxon>
        <taxon>Chitinophaga</taxon>
    </lineage>
</organism>
<proteinExistence type="predicted"/>
<feature type="transmembrane region" description="Helical" evidence="1">
    <location>
        <begin position="317"/>
        <end position="337"/>
    </location>
</feature>
<keyword evidence="1" id="KW-0812">Transmembrane</keyword>
<feature type="transmembrane region" description="Helical" evidence="1">
    <location>
        <begin position="132"/>
        <end position="153"/>
    </location>
</feature>
<feature type="transmembrane region" description="Helical" evidence="1">
    <location>
        <begin position="159"/>
        <end position="181"/>
    </location>
</feature>
<sequence length="439" mass="48349">MIDKVSKLFPGILVMAVIARHLGPEQFGIWNYAIALTTIVGSMALLGMDKIAVKELVEHEQEQPATVATAISMRVAAALICMAISTGIVILTRPQQGLYLYCTLFAAATIVLQSSDVLDYFYQVKNDVKKVIIPKVSVFLFFCVVKMLVVVFSGTLITLLWVTLLESLATFLVVIIVYSYHQAPLSPLNIQPYRAGRLLTQSWPLVFSSLLVMLFVKVDLLLLDMLGSAAQLGAYVVAARISELWYAIPTVFATAMLPALMRQKQLSREAYLKVLQKWLRLSFWSSLAIAILVTLSAHIIIPLLYGAKYLSASPILMIHTWAGIPVFLSVAFVQYLIIEGKYKIYLYSNISGLVVNVGLNLLLIPSFGGIGAAVATVAAYTSVYATMVVLDKSGQGWLLLGKVMAPSLVRNDLRQAYNRLKIFTGRRLPAYSENIATND</sequence>
<dbReference type="Proteomes" id="UP000198984">
    <property type="component" value="Unassembled WGS sequence"/>
</dbReference>
<feature type="transmembrane region" description="Helical" evidence="1">
    <location>
        <begin position="281"/>
        <end position="305"/>
    </location>
</feature>
<feature type="transmembrane region" description="Helical" evidence="1">
    <location>
        <begin position="243"/>
        <end position="260"/>
    </location>
</feature>
<dbReference type="Pfam" id="PF13440">
    <property type="entry name" value="Polysacc_synt_3"/>
    <property type="match status" value="1"/>
</dbReference>
<evidence type="ECO:0000256" key="1">
    <source>
        <dbReference type="SAM" id="Phobius"/>
    </source>
</evidence>
<dbReference type="EMBL" id="FOBB01000004">
    <property type="protein sequence ID" value="SEM42359.1"/>
    <property type="molecule type" value="Genomic_DNA"/>
</dbReference>
<keyword evidence="1" id="KW-1133">Transmembrane helix</keyword>
<dbReference type="PANTHER" id="PTHR43424:SF1">
    <property type="entry name" value="LOCUS PUTATIVE PROTEIN 1-RELATED"/>
    <property type="match status" value="1"/>
</dbReference>
<reference evidence="2 3" key="1">
    <citation type="submission" date="2016-10" db="EMBL/GenBank/DDBJ databases">
        <authorList>
            <person name="de Groot N.N."/>
        </authorList>
    </citation>
    <scope>NUCLEOTIDE SEQUENCE [LARGE SCALE GENOMIC DNA]</scope>
    <source>
        <strain evidence="2 3">DSM 21039</strain>
    </source>
</reference>
<dbReference type="AlphaFoldDB" id="A0A1H7YB01"/>
<feature type="transmembrane region" description="Helical" evidence="1">
    <location>
        <begin position="67"/>
        <end position="92"/>
    </location>
</feature>
<name>A0A1H7YB01_9BACT</name>
<dbReference type="GO" id="GO:0016020">
    <property type="term" value="C:membrane"/>
    <property type="evidence" value="ECO:0007669"/>
    <property type="project" value="UniProtKB-SubCell"/>
</dbReference>
<feature type="transmembrane region" description="Helical" evidence="1">
    <location>
        <begin position="98"/>
        <end position="120"/>
    </location>
</feature>
<keyword evidence="1" id="KW-0472">Membrane</keyword>
<feature type="transmembrane region" description="Helical" evidence="1">
    <location>
        <begin position="344"/>
        <end position="364"/>
    </location>
</feature>
<dbReference type="PANTHER" id="PTHR43424">
    <property type="entry name" value="LOCUS PUTATIVE PROTEIN 1-RELATED"/>
    <property type="match status" value="1"/>
</dbReference>
<protein>
    <submittedName>
        <fullName evidence="2">Membrane protein involved in the export of O-antigen and teichoic acid</fullName>
    </submittedName>
</protein>
<evidence type="ECO:0000313" key="2">
    <source>
        <dbReference type="EMBL" id="SEM42359.1"/>
    </source>
</evidence>
<feature type="transmembrane region" description="Helical" evidence="1">
    <location>
        <begin position="29"/>
        <end position="46"/>
    </location>
</feature>
<dbReference type="CDD" id="cd13128">
    <property type="entry name" value="MATE_Wzx_like"/>
    <property type="match status" value="1"/>
</dbReference>